<proteinExistence type="predicted"/>
<sequence length="169" mass="18199">MPEIEEKLAMQAILAVSSTAAIIKLSQVLETHSGSTYQLGHQTVLLDAKTNLIFMALADALQWVALDRTLIALIAAIITAIGGPLSELPFVAHGFWHYNIDAADYLPLSSTIQSGGIADTIASRLLGEKYEELSLSSITGPCYFAVTLDAIALGRYIYQTTDEGRNDVN</sequence>
<dbReference type="AlphaFoldDB" id="A0ABD3NIN4"/>
<dbReference type="EMBL" id="JALLPJ020001138">
    <property type="protein sequence ID" value="KAL3775744.1"/>
    <property type="molecule type" value="Genomic_DNA"/>
</dbReference>
<reference evidence="1 2" key="1">
    <citation type="submission" date="2024-10" db="EMBL/GenBank/DDBJ databases">
        <title>Updated reference genomes for cyclostephanoid diatoms.</title>
        <authorList>
            <person name="Roberts W.R."/>
            <person name="Alverson A.J."/>
        </authorList>
    </citation>
    <scope>NUCLEOTIDE SEQUENCE [LARGE SCALE GENOMIC DNA]</scope>
    <source>
        <strain evidence="1 2">AJA010-31</strain>
    </source>
</reference>
<keyword evidence="2" id="KW-1185">Reference proteome</keyword>
<evidence type="ECO:0000313" key="2">
    <source>
        <dbReference type="Proteomes" id="UP001530400"/>
    </source>
</evidence>
<gene>
    <name evidence="1" type="ORF">ACHAWO_010552</name>
</gene>
<organism evidence="1 2">
    <name type="scientific">Cyclotella atomus</name>
    <dbReference type="NCBI Taxonomy" id="382360"/>
    <lineage>
        <taxon>Eukaryota</taxon>
        <taxon>Sar</taxon>
        <taxon>Stramenopiles</taxon>
        <taxon>Ochrophyta</taxon>
        <taxon>Bacillariophyta</taxon>
        <taxon>Coscinodiscophyceae</taxon>
        <taxon>Thalassiosirophycidae</taxon>
        <taxon>Stephanodiscales</taxon>
        <taxon>Stephanodiscaceae</taxon>
        <taxon>Cyclotella</taxon>
    </lineage>
</organism>
<dbReference type="Proteomes" id="UP001530400">
    <property type="component" value="Unassembled WGS sequence"/>
</dbReference>
<accession>A0ABD3NIN4</accession>
<name>A0ABD3NIN4_9STRA</name>
<evidence type="ECO:0000313" key="1">
    <source>
        <dbReference type="EMBL" id="KAL3775744.1"/>
    </source>
</evidence>
<comment type="caution">
    <text evidence="1">The sequence shown here is derived from an EMBL/GenBank/DDBJ whole genome shotgun (WGS) entry which is preliminary data.</text>
</comment>
<protein>
    <submittedName>
        <fullName evidence="1">Uncharacterized protein</fullName>
    </submittedName>
</protein>